<dbReference type="AlphaFoldDB" id="A0A0W0C905"/>
<keyword evidence="1 8" id="KW-0436">Ligase</keyword>
<dbReference type="GO" id="GO:0005524">
    <property type="term" value="F:ATP binding"/>
    <property type="evidence" value="ECO:0007669"/>
    <property type="project" value="UniProtKB-KW"/>
</dbReference>
<evidence type="ECO:0000256" key="4">
    <source>
        <dbReference type="ARBA" id="ARBA00022840"/>
    </source>
</evidence>
<dbReference type="HAMAP" id="MF_03151">
    <property type="entry name" value="GatF"/>
    <property type="match status" value="1"/>
</dbReference>
<dbReference type="InterPro" id="IPR027499">
    <property type="entry name" value="GatF"/>
</dbReference>
<keyword evidence="6 8" id="KW-0496">Mitochondrion</keyword>
<keyword evidence="9" id="KW-0808">Transferase</keyword>
<comment type="catalytic activity">
    <reaction evidence="8">
        <text>L-glutamyl-tRNA(Gln) + L-glutamine + ATP + H2O = L-glutaminyl-tRNA(Gln) + L-glutamate + ADP + phosphate + H(+)</text>
        <dbReference type="Rhea" id="RHEA:17521"/>
        <dbReference type="Rhea" id="RHEA-COMP:9681"/>
        <dbReference type="Rhea" id="RHEA-COMP:9684"/>
        <dbReference type="ChEBI" id="CHEBI:15377"/>
        <dbReference type="ChEBI" id="CHEBI:15378"/>
        <dbReference type="ChEBI" id="CHEBI:29985"/>
        <dbReference type="ChEBI" id="CHEBI:30616"/>
        <dbReference type="ChEBI" id="CHEBI:43474"/>
        <dbReference type="ChEBI" id="CHEBI:58359"/>
        <dbReference type="ChEBI" id="CHEBI:78520"/>
        <dbReference type="ChEBI" id="CHEBI:78521"/>
        <dbReference type="ChEBI" id="CHEBI:456216"/>
    </reaction>
</comment>
<keyword evidence="2 8" id="KW-0547">Nucleotide-binding</keyword>
<dbReference type="Proteomes" id="UP000054886">
    <property type="component" value="Unassembled WGS sequence"/>
</dbReference>
<dbReference type="VEuPathDB" id="FungiDB:CAGL0G07821g"/>
<comment type="function">
    <text evidence="8">Allows the formation of correctly charged Gln-tRNA(Gln) through the transamidation of misacylated Glu-tRNA(Gln) in the mitochondria. The reaction takes place in the presence of glutamine and ATP through an activated gamma-phospho-Glu-tRNA(Gln). Required for proper protein synthesis within the mitochondrion.</text>
</comment>
<dbReference type="GO" id="GO:0005743">
    <property type="term" value="C:mitochondrial inner membrane"/>
    <property type="evidence" value="ECO:0007669"/>
    <property type="project" value="UniProtKB-SubCell"/>
</dbReference>
<gene>
    <name evidence="8" type="primary">GTF1</name>
    <name evidence="9" type="ORF">AO440_001806</name>
</gene>
<keyword evidence="4 8" id="KW-0067">ATP-binding</keyword>
<keyword evidence="3 8" id="KW-0999">Mitochondrion inner membrane</keyword>
<dbReference type="Pfam" id="PF20977">
    <property type="entry name" value="GatF"/>
    <property type="match status" value="1"/>
</dbReference>
<evidence type="ECO:0000313" key="10">
    <source>
        <dbReference type="Proteomes" id="UP000054886"/>
    </source>
</evidence>
<comment type="subcellular location">
    <subcellularLocation>
        <location evidence="8">Mitochondrion inner membrane</location>
        <topology evidence="8">Peripheral membrane protein</topology>
        <orientation evidence="8">Matrix side</orientation>
    </subcellularLocation>
</comment>
<dbReference type="EMBL" id="LLZZ01000108">
    <property type="protein sequence ID" value="KTB07113.1"/>
    <property type="molecule type" value="Genomic_DNA"/>
</dbReference>
<evidence type="ECO:0000313" key="9">
    <source>
        <dbReference type="EMBL" id="KTB07113.1"/>
    </source>
</evidence>
<organism evidence="9 10">
    <name type="scientific">Candida glabrata</name>
    <name type="common">Yeast</name>
    <name type="synonym">Torulopsis glabrata</name>
    <dbReference type="NCBI Taxonomy" id="5478"/>
    <lineage>
        <taxon>Eukaryota</taxon>
        <taxon>Fungi</taxon>
        <taxon>Dikarya</taxon>
        <taxon>Ascomycota</taxon>
        <taxon>Saccharomycotina</taxon>
        <taxon>Saccharomycetes</taxon>
        <taxon>Saccharomycetales</taxon>
        <taxon>Saccharomycetaceae</taxon>
        <taxon>Nakaseomyces</taxon>
    </lineage>
</organism>
<accession>A0A0W0C905</accession>
<comment type="subunit">
    <text evidence="8">Subunit of the heterotrimeric GatFAB amidotransferase (AdT) complex, composed of A, B and F subunits.</text>
</comment>
<dbReference type="EC" id="6.3.5.-" evidence="8"/>
<comment type="similarity">
    <text evidence="8">Belongs to the GatF family.</text>
</comment>
<dbReference type="CDD" id="cd21422">
    <property type="entry name" value="GatF"/>
    <property type="match status" value="1"/>
</dbReference>
<dbReference type="GO" id="GO:0070681">
    <property type="term" value="P:glutaminyl-tRNAGln biosynthesis via transamidation"/>
    <property type="evidence" value="ECO:0007669"/>
    <property type="project" value="UniProtKB-UniRule"/>
</dbReference>
<evidence type="ECO:0000256" key="5">
    <source>
        <dbReference type="ARBA" id="ARBA00022917"/>
    </source>
</evidence>
<dbReference type="GO" id="GO:0030956">
    <property type="term" value="C:glutamyl-tRNA(Gln) amidotransferase complex"/>
    <property type="evidence" value="ECO:0007669"/>
    <property type="project" value="UniProtKB-UniRule"/>
</dbReference>
<dbReference type="GO" id="GO:0050567">
    <property type="term" value="F:glutaminyl-tRNA synthase (glutamine-hydrolyzing) activity"/>
    <property type="evidence" value="ECO:0007669"/>
    <property type="project" value="UniProtKB-UniRule"/>
</dbReference>
<name>A0A0W0C905_CANGB</name>
<dbReference type="GO" id="GO:0016740">
    <property type="term" value="F:transferase activity"/>
    <property type="evidence" value="ECO:0007669"/>
    <property type="project" value="UniProtKB-KW"/>
</dbReference>
<evidence type="ECO:0000256" key="7">
    <source>
        <dbReference type="ARBA" id="ARBA00023136"/>
    </source>
</evidence>
<dbReference type="VEuPathDB" id="FungiDB:GVI51_G07667"/>
<dbReference type="VEuPathDB" id="FungiDB:B1J91_G07821g"/>
<keyword evidence="7 8" id="KW-0472">Membrane</keyword>
<sequence>MIRAVFFRRYTAATVGKPFRNVAEVKQYLAKQTWSIDEILHGEDTGKAAKQGVPTEEEVRKLLALCAFPVEDADLQNSKRILVKQLSFINKLHETSVDDQDKNLDENYARLLPRQNKALTYDDLLKKIDGIKQDEATGEPTGSWDSTGLAKMRKDNYFIVRQGLLKNRK</sequence>
<dbReference type="VEuPathDB" id="FungiDB:GWK60_G07535"/>
<keyword evidence="5 8" id="KW-0648">Protein biosynthesis</keyword>
<comment type="caution">
    <text evidence="9">The sequence shown here is derived from an EMBL/GenBank/DDBJ whole genome shotgun (WGS) entry which is preliminary data.</text>
</comment>
<evidence type="ECO:0000256" key="8">
    <source>
        <dbReference type="HAMAP-Rule" id="MF_03151"/>
    </source>
</evidence>
<evidence type="ECO:0000256" key="6">
    <source>
        <dbReference type="ARBA" id="ARBA00023128"/>
    </source>
</evidence>
<evidence type="ECO:0000256" key="1">
    <source>
        <dbReference type="ARBA" id="ARBA00022598"/>
    </source>
</evidence>
<proteinExistence type="inferred from homology"/>
<evidence type="ECO:0000256" key="2">
    <source>
        <dbReference type="ARBA" id="ARBA00022741"/>
    </source>
</evidence>
<dbReference type="GO" id="GO:0032543">
    <property type="term" value="P:mitochondrial translation"/>
    <property type="evidence" value="ECO:0007669"/>
    <property type="project" value="UniProtKB-UniRule"/>
</dbReference>
<evidence type="ECO:0000256" key="3">
    <source>
        <dbReference type="ARBA" id="ARBA00022792"/>
    </source>
</evidence>
<protein>
    <recommendedName>
        <fullName evidence="8">Glutamyl-tRNA(Gln) amidotransferase subunit F, mitochondrial</fullName>
        <shortName evidence="8">Glu-AdT subunit F</shortName>
        <ecNumber evidence="8">6.3.5.-</ecNumber>
    </recommendedName>
</protein>
<reference evidence="9 10" key="1">
    <citation type="submission" date="2015-10" db="EMBL/GenBank/DDBJ databases">
        <title>Draft genomes sequences of Candida glabrata isolates 1A, 1B, 2A, 2B, 3A and 3B.</title>
        <authorList>
            <person name="Haavelsrud O.E."/>
            <person name="Gaustad P."/>
        </authorList>
    </citation>
    <scope>NUCLEOTIDE SEQUENCE [LARGE SCALE GENOMIC DNA]</scope>
    <source>
        <strain evidence="9">910700640</strain>
    </source>
</reference>